<evidence type="ECO:0000256" key="1">
    <source>
        <dbReference type="ARBA" id="ARBA00022737"/>
    </source>
</evidence>
<comment type="caution">
    <text evidence="4">The sequence shown here is derived from an EMBL/GenBank/DDBJ whole genome shotgun (WGS) entry which is preliminary data.</text>
</comment>
<evidence type="ECO:0000313" key="4">
    <source>
        <dbReference type="EMBL" id="MBK1883249.1"/>
    </source>
</evidence>
<dbReference type="Proteomes" id="UP000603141">
    <property type="component" value="Unassembled WGS sequence"/>
</dbReference>
<gene>
    <name evidence="4" type="ORF">JIN85_12555</name>
</gene>
<dbReference type="AlphaFoldDB" id="A0A934VX75"/>
<dbReference type="EMBL" id="JAENIJ010000019">
    <property type="protein sequence ID" value="MBK1883249.1"/>
    <property type="molecule type" value="Genomic_DNA"/>
</dbReference>
<dbReference type="SMART" id="SM00248">
    <property type="entry name" value="ANK"/>
    <property type="match status" value="3"/>
</dbReference>
<dbReference type="RefSeq" id="WP_200271182.1">
    <property type="nucleotide sequence ID" value="NZ_JAENIJ010000019.1"/>
</dbReference>
<dbReference type="PANTHER" id="PTHR24201">
    <property type="entry name" value="ANK_REP_REGION DOMAIN-CONTAINING PROTEIN"/>
    <property type="match status" value="1"/>
</dbReference>
<feature type="repeat" description="ANK" evidence="3">
    <location>
        <begin position="49"/>
        <end position="81"/>
    </location>
</feature>
<dbReference type="InterPro" id="IPR002110">
    <property type="entry name" value="Ankyrin_rpt"/>
</dbReference>
<evidence type="ECO:0000313" key="5">
    <source>
        <dbReference type="Proteomes" id="UP000603141"/>
    </source>
</evidence>
<proteinExistence type="predicted"/>
<protein>
    <submittedName>
        <fullName evidence="4">Ankyrin repeat domain-containing protein</fullName>
    </submittedName>
</protein>
<dbReference type="PROSITE" id="PS50297">
    <property type="entry name" value="ANK_REP_REGION"/>
    <property type="match status" value="1"/>
</dbReference>
<keyword evidence="5" id="KW-1185">Reference proteome</keyword>
<name>A0A934VX75_9BACT</name>
<keyword evidence="1" id="KW-0677">Repeat</keyword>
<keyword evidence="2 3" id="KW-0040">ANK repeat</keyword>
<organism evidence="4 5">
    <name type="scientific">Luteolibacter pohnpeiensis</name>
    <dbReference type="NCBI Taxonomy" id="454153"/>
    <lineage>
        <taxon>Bacteria</taxon>
        <taxon>Pseudomonadati</taxon>
        <taxon>Verrucomicrobiota</taxon>
        <taxon>Verrucomicrobiia</taxon>
        <taxon>Verrucomicrobiales</taxon>
        <taxon>Verrucomicrobiaceae</taxon>
        <taxon>Luteolibacter</taxon>
    </lineage>
</organism>
<evidence type="ECO:0000256" key="2">
    <source>
        <dbReference type="ARBA" id="ARBA00023043"/>
    </source>
</evidence>
<dbReference type="Gene3D" id="1.25.40.20">
    <property type="entry name" value="Ankyrin repeat-containing domain"/>
    <property type="match status" value="1"/>
</dbReference>
<accession>A0A934VX75</accession>
<dbReference type="SUPFAM" id="SSF48403">
    <property type="entry name" value="Ankyrin repeat"/>
    <property type="match status" value="1"/>
</dbReference>
<dbReference type="InterPro" id="IPR036770">
    <property type="entry name" value="Ankyrin_rpt-contain_sf"/>
</dbReference>
<dbReference type="PROSITE" id="PS50088">
    <property type="entry name" value="ANK_REPEAT"/>
    <property type="match status" value="1"/>
</dbReference>
<evidence type="ECO:0000256" key="3">
    <source>
        <dbReference type="PROSITE-ProRule" id="PRU00023"/>
    </source>
</evidence>
<dbReference type="InterPro" id="IPR050776">
    <property type="entry name" value="Ank_Repeat/CDKN_Inhibitor"/>
</dbReference>
<reference evidence="4" key="1">
    <citation type="submission" date="2021-01" db="EMBL/GenBank/DDBJ databases">
        <title>Modified the classification status of verrucomicrobia.</title>
        <authorList>
            <person name="Feng X."/>
        </authorList>
    </citation>
    <scope>NUCLEOTIDE SEQUENCE</scope>
    <source>
        <strain evidence="4">KCTC 22041</strain>
    </source>
</reference>
<dbReference type="Pfam" id="PF12796">
    <property type="entry name" value="Ank_2"/>
    <property type="match status" value="1"/>
</dbReference>
<sequence>MMTATLTAEEENRYAELQAMALDAARKGDTEMLRPMLDAGLPIGLSDEKGNSLLMLATYHGNAETARLLLEQGADPDQRNDRHQTPLAGVAFKGYPDLAKLLVEHGADAAADQGGGRRPIDFAALFGHTEIVRYLESVSASHKRRRLVFLSRTSRLIRKMIRR</sequence>